<name>T0Q5S8_SAPDV</name>
<evidence type="ECO:0000313" key="4">
    <source>
        <dbReference type="Proteomes" id="UP000030762"/>
    </source>
</evidence>
<dbReference type="Pfam" id="PF24714">
    <property type="entry name" value="TOR1L1_N"/>
    <property type="match status" value="1"/>
</dbReference>
<accession>T0Q5S8</accession>
<dbReference type="GO" id="GO:0008017">
    <property type="term" value="F:microtubule binding"/>
    <property type="evidence" value="ECO:0007669"/>
    <property type="project" value="InterPro"/>
</dbReference>
<gene>
    <name evidence="3" type="ORF">SDRG_13476</name>
</gene>
<dbReference type="InParanoid" id="T0Q5S8"/>
<dbReference type="EMBL" id="JH767191">
    <property type="protein sequence ID" value="EQC28795.1"/>
    <property type="molecule type" value="Genomic_DNA"/>
</dbReference>
<feature type="compositionally biased region" description="Polar residues" evidence="1">
    <location>
        <begin position="355"/>
        <end position="365"/>
    </location>
</feature>
<dbReference type="OMA" id="HIMNDGA"/>
<feature type="domain" description="TORTIFOLIA1/SINE1-2 N-terminal" evidence="2">
    <location>
        <begin position="11"/>
        <end position="299"/>
    </location>
</feature>
<evidence type="ECO:0000256" key="1">
    <source>
        <dbReference type="SAM" id="MobiDB-lite"/>
    </source>
</evidence>
<dbReference type="OrthoDB" id="64334at2759"/>
<feature type="compositionally biased region" description="Low complexity" evidence="1">
    <location>
        <begin position="337"/>
        <end position="354"/>
    </location>
</feature>
<dbReference type="InterPro" id="IPR016024">
    <property type="entry name" value="ARM-type_fold"/>
</dbReference>
<dbReference type="VEuPathDB" id="FungiDB:SDRG_13476"/>
<keyword evidence="4" id="KW-1185">Reference proteome</keyword>
<dbReference type="InterPro" id="IPR057600">
    <property type="entry name" value="TORTIFOLIA1/SINE1-2_N"/>
</dbReference>
<dbReference type="InterPro" id="IPR033337">
    <property type="entry name" value="TORTIFOLIA1/SINE1-2"/>
</dbReference>
<dbReference type="PANTHER" id="PTHR31355:SF7">
    <property type="entry name" value="MICROTUBULE-ASSOCIATED PROTEIN TORTIFOLIA1"/>
    <property type="match status" value="1"/>
</dbReference>
<reference evidence="3 4" key="1">
    <citation type="submission" date="2012-04" db="EMBL/GenBank/DDBJ databases">
        <title>The Genome Sequence of Saprolegnia declina VS20.</title>
        <authorList>
            <consortium name="The Broad Institute Genome Sequencing Platform"/>
            <person name="Russ C."/>
            <person name="Nusbaum C."/>
            <person name="Tyler B."/>
            <person name="van West P."/>
            <person name="Dieguez-Uribeondo J."/>
            <person name="de Bruijn I."/>
            <person name="Tripathy S."/>
            <person name="Jiang R."/>
            <person name="Young S.K."/>
            <person name="Zeng Q."/>
            <person name="Gargeya S."/>
            <person name="Fitzgerald M."/>
            <person name="Haas B."/>
            <person name="Abouelleil A."/>
            <person name="Alvarado L."/>
            <person name="Arachchi H.M."/>
            <person name="Berlin A."/>
            <person name="Chapman S.B."/>
            <person name="Goldberg J."/>
            <person name="Griggs A."/>
            <person name="Gujja S."/>
            <person name="Hansen M."/>
            <person name="Howarth C."/>
            <person name="Imamovic A."/>
            <person name="Larimer J."/>
            <person name="McCowen C."/>
            <person name="Montmayeur A."/>
            <person name="Murphy C."/>
            <person name="Neiman D."/>
            <person name="Pearson M."/>
            <person name="Priest M."/>
            <person name="Roberts A."/>
            <person name="Saif S."/>
            <person name="Shea T."/>
            <person name="Sisk P."/>
            <person name="Sykes S."/>
            <person name="Wortman J."/>
            <person name="Nusbaum C."/>
            <person name="Birren B."/>
        </authorList>
    </citation>
    <scope>NUCLEOTIDE SEQUENCE [LARGE SCALE GENOMIC DNA]</scope>
    <source>
        <strain evidence="3 4">VS20</strain>
    </source>
</reference>
<dbReference type="SUPFAM" id="SSF48371">
    <property type="entry name" value="ARM repeat"/>
    <property type="match status" value="1"/>
</dbReference>
<dbReference type="Proteomes" id="UP000030762">
    <property type="component" value="Unassembled WGS sequence"/>
</dbReference>
<dbReference type="RefSeq" id="XP_008617790.1">
    <property type="nucleotide sequence ID" value="XM_008619568.1"/>
</dbReference>
<feature type="region of interest" description="Disordered" evidence="1">
    <location>
        <begin position="324"/>
        <end position="379"/>
    </location>
</feature>
<protein>
    <recommendedName>
        <fullName evidence="2">TORTIFOLIA1/SINE1-2 N-terminal domain-containing protein</fullName>
    </recommendedName>
</protein>
<dbReference type="PANTHER" id="PTHR31355">
    <property type="entry name" value="MICROTUBULE-ASSOCIATED PROTEIN TORTIFOLIA1"/>
    <property type="match status" value="1"/>
</dbReference>
<proteinExistence type="predicted"/>
<evidence type="ECO:0000313" key="3">
    <source>
        <dbReference type="EMBL" id="EQC28795.1"/>
    </source>
</evidence>
<sequence length="509" mass="55432">MMSGTSDKQQRKAIAEWIDKLQARDTEKQAFVALASAIPHLAANSVPKVLLDLERKHPDPILMSTRENVVLLIELMCTTQAHACAKLRNRITAYLNRRLRDKRSKVTDACVGAAGALALHALPFLPPSELETIVQPFWTEVHIMNDGAARCLGAIFHPSSDNAALLAAHAERAAGYLISFLPQLMAKFHGKIYATYSPIFHILLRITVLIQDVPARVELATAMADAIPSLVAAVDDVLHLGQRDDWLNRKRGLDLLGALVACFQSHSTLVGLQAKVMTLAERGRSDYASPVRESASALLTHLGPLLRSSQPGHGCTDAAYAALHPVRPSSPSPPSPTRWVSSSPSKPSMSFQKSLSTTAPFSPSSVAPRPVVARDDNQTSQEFADNARLAMEEGDMELALRIALLSEDQSLLWKVLAFAQPSVALLRKTTLDALCTSFVDFLATPEKADVIFPWISCLVKLDGYVNLVDARVLLELKTQLAHFSAPSAKESLIAARLYEELLPSPIDES</sequence>
<organism evidence="3 4">
    <name type="scientific">Saprolegnia diclina (strain VS20)</name>
    <dbReference type="NCBI Taxonomy" id="1156394"/>
    <lineage>
        <taxon>Eukaryota</taxon>
        <taxon>Sar</taxon>
        <taxon>Stramenopiles</taxon>
        <taxon>Oomycota</taxon>
        <taxon>Saprolegniomycetes</taxon>
        <taxon>Saprolegniales</taxon>
        <taxon>Saprolegniaceae</taxon>
        <taxon>Saprolegnia</taxon>
    </lineage>
</organism>
<dbReference type="AlphaFoldDB" id="T0Q5S8"/>
<dbReference type="GeneID" id="19954203"/>
<evidence type="ECO:0000259" key="2">
    <source>
        <dbReference type="Pfam" id="PF24714"/>
    </source>
</evidence>
<dbReference type="GO" id="GO:0005874">
    <property type="term" value="C:microtubule"/>
    <property type="evidence" value="ECO:0007669"/>
    <property type="project" value="InterPro"/>
</dbReference>